<dbReference type="Proteomes" id="UP001334084">
    <property type="component" value="Chromosome 7"/>
</dbReference>
<evidence type="ECO:0000313" key="1">
    <source>
        <dbReference type="EMBL" id="WUR03967.1"/>
    </source>
</evidence>
<evidence type="ECO:0000313" key="2">
    <source>
        <dbReference type="Proteomes" id="UP001334084"/>
    </source>
</evidence>
<proteinExistence type="predicted"/>
<name>A0AAX4JDD5_9MICR</name>
<dbReference type="EMBL" id="CP142732">
    <property type="protein sequence ID" value="WUR03967.1"/>
    <property type="molecule type" value="Genomic_DNA"/>
</dbReference>
<protein>
    <submittedName>
        <fullName evidence="1">Septin ring organizing protein MID2-like</fullName>
    </submittedName>
</protein>
<dbReference type="AlphaFoldDB" id="A0AAX4JDD5"/>
<reference evidence="1" key="1">
    <citation type="journal article" date="2024" name="BMC Genomics">
        <title>Functional annotation of a divergent genome using sequence and structure-based similarity.</title>
        <authorList>
            <person name="Svedberg D."/>
            <person name="Winiger R.R."/>
            <person name="Berg A."/>
            <person name="Sharma H."/>
            <person name="Tellgren-Roth C."/>
            <person name="Debrunner-Vossbrinck B.A."/>
            <person name="Vossbrinck C.R."/>
            <person name="Barandun J."/>
        </authorList>
    </citation>
    <scope>NUCLEOTIDE SEQUENCE</scope>
    <source>
        <strain evidence="1">Illinois isolate</strain>
    </source>
</reference>
<dbReference type="RefSeq" id="XP_065330112.1">
    <property type="nucleotide sequence ID" value="XM_065474040.1"/>
</dbReference>
<sequence>MDKKKKNDEDKDIIDFMELVEENIQNNKNDKYDETEENNIFDIKPLMEDIDSFTMRESNITQDMNNVLIQENIMQDEHQVSVQDANIMQDEVNAIQDNIIQDEVNVSIQDMNENSNANNVIIQDVPNVSIQDNILQDEQEVSINEELKVLNQKVELMAREIEDNEKLNKMRSPVDFNPKKTEIISTERSIILCKNDSLLFNGEDIKLKKYPGYLFINIYNIDKYISSSSDVESVFVRMETKDFYYETDNYPEDSNIKINNLFVLRLKSQDKFKMKFVLNQNKSGRVVKSSECEICIDKDFLNNVHNVLHELKAEWSPYRPDNIFKKFLNFFSSDLSDALYLKMFFCYISQEEFDKVDIPMPNSLFDLGKWLNIRKHFYNTWFSGFCNMRGINVEICTHLWKRRFIKVHGYKILIYNEITKNLLGIFDLVNFTNEKEINERENKYKIINNEKSIEFHFDSKEKYLTFKKVMTALL</sequence>
<dbReference type="GeneID" id="90541792"/>
<accession>A0AAX4JDD5</accession>
<keyword evidence="2" id="KW-1185">Reference proteome</keyword>
<dbReference type="KEGG" id="vnx:VNE69_07036"/>
<gene>
    <name evidence="1" type="ORF">VNE69_07036</name>
</gene>
<organism evidence="1 2">
    <name type="scientific">Vairimorpha necatrix</name>
    <dbReference type="NCBI Taxonomy" id="6039"/>
    <lineage>
        <taxon>Eukaryota</taxon>
        <taxon>Fungi</taxon>
        <taxon>Fungi incertae sedis</taxon>
        <taxon>Microsporidia</taxon>
        <taxon>Nosematidae</taxon>
        <taxon>Vairimorpha</taxon>
    </lineage>
</organism>